<accession>A0A8C6RXY8</accession>
<name>A0A8C6RXY8_NANGA</name>
<keyword evidence="2" id="KW-1185">Reference proteome</keyword>
<dbReference type="GeneTree" id="ENSGT00900000143820"/>
<dbReference type="Proteomes" id="UP000694381">
    <property type="component" value="Unassembled WGS sequence"/>
</dbReference>
<evidence type="ECO:0000313" key="2">
    <source>
        <dbReference type="Proteomes" id="UP000694381"/>
    </source>
</evidence>
<dbReference type="OMA" id="TIHQDCW"/>
<dbReference type="AlphaFoldDB" id="A0A8C6RXY8"/>
<sequence>MDWVMKHNRPNDTSDGTEEIVQFFQGILRSSGAAGVKSKEFTIHQDCWDSNRDPMIDQ</sequence>
<organism evidence="1 2">
    <name type="scientific">Nannospalax galili</name>
    <name type="common">Northern Israeli blind subterranean mole rat</name>
    <name type="synonym">Spalax galili</name>
    <dbReference type="NCBI Taxonomy" id="1026970"/>
    <lineage>
        <taxon>Eukaryota</taxon>
        <taxon>Metazoa</taxon>
        <taxon>Chordata</taxon>
        <taxon>Craniata</taxon>
        <taxon>Vertebrata</taxon>
        <taxon>Euteleostomi</taxon>
        <taxon>Mammalia</taxon>
        <taxon>Eutheria</taxon>
        <taxon>Euarchontoglires</taxon>
        <taxon>Glires</taxon>
        <taxon>Rodentia</taxon>
        <taxon>Myomorpha</taxon>
        <taxon>Muroidea</taxon>
        <taxon>Spalacidae</taxon>
        <taxon>Spalacinae</taxon>
        <taxon>Nannospalax</taxon>
    </lineage>
</organism>
<reference evidence="1" key="1">
    <citation type="submission" date="2025-08" db="UniProtKB">
        <authorList>
            <consortium name="Ensembl"/>
        </authorList>
    </citation>
    <scope>IDENTIFICATION</scope>
</reference>
<evidence type="ECO:0000313" key="1">
    <source>
        <dbReference type="Ensembl" id="ENSNGAP00000024160.1"/>
    </source>
</evidence>
<reference evidence="1" key="2">
    <citation type="submission" date="2025-09" db="UniProtKB">
        <authorList>
            <consortium name="Ensembl"/>
        </authorList>
    </citation>
    <scope>IDENTIFICATION</scope>
</reference>
<proteinExistence type="predicted"/>
<protein>
    <submittedName>
        <fullName evidence="1">Uncharacterized protein</fullName>
    </submittedName>
</protein>
<dbReference type="Ensembl" id="ENSNGAT00000029866.1">
    <property type="protein sequence ID" value="ENSNGAP00000024160.1"/>
    <property type="gene ID" value="ENSNGAG00000022505.1"/>
</dbReference>